<dbReference type="Proteomes" id="UP000030706">
    <property type="component" value="Unassembled WGS sequence"/>
</dbReference>
<dbReference type="OrthoDB" id="10630261at2759"/>
<gene>
    <name evidence="2" type="ORF">M438DRAFT_271813</name>
</gene>
<dbReference type="RefSeq" id="XP_029761836.1">
    <property type="nucleotide sequence ID" value="XM_029900507.1"/>
</dbReference>
<sequence length="184" mass="20853">DGAMLVIDGSNWEMQGHQRRSLSLEQDMARDTSVKSGNVAVQPRGREVERKQDGKAPSRVAPATRRLEAFFRLRFAQPIWQPRLRPTNLPEIVLRHCILPILLGHNRVLPSRHSVAIQIRCLALAVLHVQKDRRQSCKYGIRVLLRARRRGRFLPRQLRGTSFSHLPTSAVPAGAPSFVVFGTF</sequence>
<feature type="non-terminal residue" evidence="2">
    <location>
        <position position="1"/>
    </location>
</feature>
<dbReference type="EMBL" id="KL584980">
    <property type="protein sequence ID" value="KEQ85649.1"/>
    <property type="molecule type" value="Genomic_DNA"/>
</dbReference>
<dbReference type="HOGENOM" id="CLU_1471557_0_0_1"/>
<organism evidence="2 3">
    <name type="scientific">Aureobasidium pullulans EXF-150</name>
    <dbReference type="NCBI Taxonomy" id="1043002"/>
    <lineage>
        <taxon>Eukaryota</taxon>
        <taxon>Fungi</taxon>
        <taxon>Dikarya</taxon>
        <taxon>Ascomycota</taxon>
        <taxon>Pezizomycotina</taxon>
        <taxon>Dothideomycetes</taxon>
        <taxon>Dothideomycetidae</taxon>
        <taxon>Dothideales</taxon>
        <taxon>Saccotheciaceae</taxon>
        <taxon>Aureobasidium</taxon>
    </lineage>
</organism>
<evidence type="ECO:0000313" key="2">
    <source>
        <dbReference type="EMBL" id="KEQ85649.1"/>
    </source>
</evidence>
<name>A0A074XPT5_AURPU</name>
<proteinExistence type="predicted"/>
<feature type="region of interest" description="Disordered" evidence="1">
    <location>
        <begin position="33"/>
        <end position="59"/>
    </location>
</feature>
<reference evidence="2 3" key="1">
    <citation type="journal article" date="2014" name="BMC Genomics">
        <title>Genome sequencing of four Aureobasidium pullulans varieties: biotechnological potential, stress tolerance, and description of new species.</title>
        <authorList>
            <person name="Gostin Ar C."/>
            <person name="Ohm R.A."/>
            <person name="Kogej T."/>
            <person name="Sonjak S."/>
            <person name="Turk M."/>
            <person name="Zajc J."/>
            <person name="Zalar P."/>
            <person name="Grube M."/>
            <person name="Sun H."/>
            <person name="Han J."/>
            <person name="Sharma A."/>
            <person name="Chiniquy J."/>
            <person name="Ngan C.Y."/>
            <person name="Lipzen A."/>
            <person name="Barry K."/>
            <person name="Grigoriev I.V."/>
            <person name="Gunde-Cimerman N."/>
        </authorList>
    </citation>
    <scope>NUCLEOTIDE SEQUENCE [LARGE SCALE GENOMIC DNA]</scope>
    <source>
        <strain evidence="2 3">EXF-150</strain>
    </source>
</reference>
<feature type="compositionally biased region" description="Basic and acidic residues" evidence="1">
    <location>
        <begin position="44"/>
        <end position="56"/>
    </location>
</feature>
<dbReference type="GeneID" id="40742813"/>
<keyword evidence="3" id="KW-1185">Reference proteome</keyword>
<protein>
    <submittedName>
        <fullName evidence="2">Uncharacterized protein</fullName>
    </submittedName>
</protein>
<accession>A0A074XPT5</accession>
<dbReference type="AlphaFoldDB" id="A0A074XPT5"/>
<evidence type="ECO:0000313" key="3">
    <source>
        <dbReference type="Proteomes" id="UP000030706"/>
    </source>
</evidence>
<evidence type="ECO:0000256" key="1">
    <source>
        <dbReference type="SAM" id="MobiDB-lite"/>
    </source>
</evidence>